<comment type="subcellular location">
    <subcellularLocation>
        <location evidence="1">Membrane</location>
        <topology evidence="1">Multi-pass membrane protein</topology>
    </subcellularLocation>
</comment>
<keyword evidence="9" id="KW-1185">Reference proteome</keyword>
<evidence type="ECO:0000256" key="6">
    <source>
        <dbReference type="SAM" id="MobiDB-lite"/>
    </source>
</evidence>
<dbReference type="SUPFAM" id="SSF103506">
    <property type="entry name" value="Mitochondrial carrier"/>
    <property type="match status" value="1"/>
</dbReference>
<comment type="similarity">
    <text evidence="5">Belongs to the mitochondrial carrier (TC 2.A.29) family.</text>
</comment>
<dbReference type="Gene3D" id="1.50.40.10">
    <property type="entry name" value="Mitochondrial carrier domain"/>
    <property type="match status" value="1"/>
</dbReference>
<dbReference type="Pfam" id="PF00153">
    <property type="entry name" value="Mito_carr"/>
    <property type="match status" value="1"/>
</dbReference>
<gene>
    <name evidence="7" type="ORF">GH714_006146</name>
    <name evidence="8" type="ORF">GH714_040639</name>
</gene>
<proteinExistence type="inferred from homology"/>
<evidence type="ECO:0000256" key="5">
    <source>
        <dbReference type="RuleBase" id="RU000488"/>
    </source>
</evidence>
<name>A0A6A6MUM6_HEVBR</name>
<sequence length="142" mass="15593">MKQMKRSLMGNSCQKEKDKSRAISVIGRLGATLQGDQQMKQKRKKMQPLGHGTELKGTAPSQLAIMLVQVSGGIIAGATTSCITTPLDTIKTHLQVMGQERKSSTRQVVKNLMKDDGWGGLHRGFGPRFFSMSAWGTSRIFE</sequence>
<feature type="region of interest" description="Disordered" evidence="6">
    <location>
        <begin position="35"/>
        <end position="55"/>
    </location>
</feature>
<dbReference type="EMBL" id="JAAGAX010000005">
    <property type="protein sequence ID" value="KAF2315873.1"/>
    <property type="molecule type" value="Genomic_DNA"/>
</dbReference>
<evidence type="ECO:0000256" key="4">
    <source>
        <dbReference type="PROSITE-ProRule" id="PRU00282"/>
    </source>
</evidence>
<dbReference type="InterPro" id="IPR018108">
    <property type="entry name" value="MCP_transmembrane"/>
</dbReference>
<keyword evidence="2 4" id="KW-0812">Transmembrane</keyword>
<dbReference type="AlphaFoldDB" id="A0A6A6MUM6"/>
<dbReference type="EMBL" id="JAAGAX010000014">
    <property type="protein sequence ID" value="KAF2292057.1"/>
    <property type="molecule type" value="Genomic_DNA"/>
</dbReference>
<keyword evidence="3 4" id="KW-0472">Membrane</keyword>
<evidence type="ECO:0000256" key="1">
    <source>
        <dbReference type="ARBA" id="ARBA00004141"/>
    </source>
</evidence>
<dbReference type="Proteomes" id="UP000467840">
    <property type="component" value="Chromosome 15"/>
</dbReference>
<dbReference type="InterPro" id="IPR023395">
    <property type="entry name" value="MCP_dom_sf"/>
</dbReference>
<dbReference type="PANTHER" id="PTHR46080">
    <property type="entry name" value="MITOCHONDRIAL SUBSTRATE CARRIER FAMILY PROTEIN J"/>
    <property type="match status" value="1"/>
</dbReference>
<dbReference type="PROSITE" id="PS50920">
    <property type="entry name" value="SOLCAR"/>
    <property type="match status" value="1"/>
</dbReference>
<dbReference type="PANTHER" id="PTHR46080:SF3">
    <property type="entry name" value="MITOCHONDRIAL SUBSTRATE CARRIER FAMILY PROTEIN"/>
    <property type="match status" value="1"/>
</dbReference>
<organism evidence="8 9">
    <name type="scientific">Hevea brasiliensis</name>
    <name type="common">Para rubber tree</name>
    <name type="synonym">Siphonia brasiliensis</name>
    <dbReference type="NCBI Taxonomy" id="3981"/>
    <lineage>
        <taxon>Eukaryota</taxon>
        <taxon>Viridiplantae</taxon>
        <taxon>Streptophyta</taxon>
        <taxon>Embryophyta</taxon>
        <taxon>Tracheophyta</taxon>
        <taxon>Spermatophyta</taxon>
        <taxon>Magnoliopsida</taxon>
        <taxon>eudicotyledons</taxon>
        <taxon>Gunneridae</taxon>
        <taxon>Pentapetalae</taxon>
        <taxon>rosids</taxon>
        <taxon>fabids</taxon>
        <taxon>Malpighiales</taxon>
        <taxon>Euphorbiaceae</taxon>
        <taxon>Crotonoideae</taxon>
        <taxon>Micrandreae</taxon>
        <taxon>Hevea</taxon>
    </lineage>
</organism>
<feature type="repeat" description="Solcar" evidence="4">
    <location>
        <begin position="64"/>
        <end position="142"/>
    </location>
</feature>
<evidence type="ECO:0000256" key="3">
    <source>
        <dbReference type="ARBA" id="ARBA00023136"/>
    </source>
</evidence>
<evidence type="ECO:0000313" key="7">
    <source>
        <dbReference type="EMBL" id="KAF2292057.1"/>
    </source>
</evidence>
<dbReference type="GO" id="GO:0016020">
    <property type="term" value="C:membrane"/>
    <property type="evidence" value="ECO:0007669"/>
    <property type="project" value="UniProtKB-SubCell"/>
</dbReference>
<evidence type="ECO:0000313" key="9">
    <source>
        <dbReference type="Proteomes" id="UP000467840"/>
    </source>
</evidence>
<evidence type="ECO:0000256" key="2">
    <source>
        <dbReference type="ARBA" id="ARBA00022692"/>
    </source>
</evidence>
<protein>
    <submittedName>
        <fullName evidence="8">Uncharacterized protein</fullName>
    </submittedName>
</protein>
<evidence type="ECO:0000313" key="8">
    <source>
        <dbReference type="EMBL" id="KAF2315873.1"/>
    </source>
</evidence>
<comment type="caution">
    <text evidence="8">The sequence shown here is derived from an EMBL/GenBank/DDBJ whole genome shotgun (WGS) entry which is preliminary data.</text>
</comment>
<dbReference type="Proteomes" id="UP000467840">
    <property type="component" value="Chromosome 13"/>
</dbReference>
<keyword evidence="5" id="KW-0813">Transport</keyword>
<reference evidence="8 9" key="1">
    <citation type="journal article" date="2020" name="Mol. Plant">
        <title>The Chromosome-Based Rubber Tree Genome Provides New Insights into Spurge Genome Evolution and Rubber Biosynthesis.</title>
        <authorList>
            <person name="Liu J."/>
            <person name="Shi C."/>
            <person name="Shi C.C."/>
            <person name="Li W."/>
            <person name="Zhang Q.J."/>
            <person name="Zhang Y."/>
            <person name="Li K."/>
            <person name="Lu H.F."/>
            <person name="Shi C."/>
            <person name="Zhu S.T."/>
            <person name="Xiao Z.Y."/>
            <person name="Nan H."/>
            <person name="Yue Y."/>
            <person name="Zhu X.G."/>
            <person name="Wu Y."/>
            <person name="Hong X.N."/>
            <person name="Fan G.Y."/>
            <person name="Tong Y."/>
            <person name="Zhang D."/>
            <person name="Mao C.L."/>
            <person name="Liu Y.L."/>
            <person name="Hao S.J."/>
            <person name="Liu W.Q."/>
            <person name="Lv M.Q."/>
            <person name="Zhang H.B."/>
            <person name="Liu Y."/>
            <person name="Hu-Tang G.R."/>
            <person name="Wang J.P."/>
            <person name="Wang J.H."/>
            <person name="Sun Y.H."/>
            <person name="Ni S.B."/>
            <person name="Chen W.B."/>
            <person name="Zhang X.C."/>
            <person name="Jiao Y.N."/>
            <person name="Eichler E.E."/>
            <person name="Li G.H."/>
            <person name="Liu X."/>
            <person name="Gao L.Z."/>
        </authorList>
    </citation>
    <scope>NUCLEOTIDE SEQUENCE [LARGE SCALE GENOMIC DNA]</scope>
    <source>
        <strain evidence="9">cv. GT1</strain>
        <tissue evidence="8">Leaf</tissue>
    </source>
</reference>
<accession>A0A6A6MUM6</accession>